<dbReference type="PROSITE" id="PS00491">
    <property type="entry name" value="PROLINE_PEPTIDASE"/>
    <property type="match status" value="1"/>
</dbReference>
<dbReference type="PANTHER" id="PTHR46112">
    <property type="entry name" value="AMINOPEPTIDASE"/>
    <property type="match status" value="1"/>
</dbReference>
<dbReference type="InterPro" id="IPR001131">
    <property type="entry name" value="Peptidase_M24B_aminopep-P_CS"/>
</dbReference>
<evidence type="ECO:0000256" key="1">
    <source>
        <dbReference type="ARBA" id="ARBA00022670"/>
    </source>
</evidence>
<name>A0ABT3H348_9RHOB</name>
<sequence length="363" mass="39297">MSIHDTRLRALRAEMAKTDTDLCILGPSSHMLWLTGVDPHGDERPVLVIVSQDYAGFLMPALNADAARQNTALPFHTWGDEVGPAQALSDVLTQAGATRPDLSVVLDETMRADFALLVLDALDSPRRRFTADTVGRLRGHKDAAEVEALIASARLNDDAVRAAMAQLKVGMTERDVQAIIHDYYKAHGAQPEFTIIGFGANGAFPHHHTSDAVLEDNMAVLIDTGCRIGGYPSDMTRSFWFGTEPDEYRTIRATVDHAVKAAMAAARPGVKAREVDAAARGVIEAAGYGPKFVHRTGHGLGIDVHEGPYITATSETVLEEGNVFSIEPGIYLAGRFGVRLEEIVVLRKDGPEILSALPRMLDL</sequence>
<keyword evidence="3" id="KW-0378">Hydrolase</keyword>
<evidence type="ECO:0000313" key="9">
    <source>
        <dbReference type="Proteomes" id="UP001208938"/>
    </source>
</evidence>
<dbReference type="SUPFAM" id="SSF55920">
    <property type="entry name" value="Creatinase/aminopeptidase"/>
    <property type="match status" value="1"/>
</dbReference>
<dbReference type="InterPro" id="IPR050659">
    <property type="entry name" value="Peptidase_M24B"/>
</dbReference>
<gene>
    <name evidence="8" type="ORF">OKW52_18810</name>
</gene>
<evidence type="ECO:0000259" key="7">
    <source>
        <dbReference type="Pfam" id="PF01321"/>
    </source>
</evidence>
<protein>
    <submittedName>
        <fullName evidence="8">Xaa-Pro peptidase family protein</fullName>
    </submittedName>
</protein>
<dbReference type="PANTHER" id="PTHR46112:SF3">
    <property type="entry name" value="AMINOPEPTIDASE YPDF"/>
    <property type="match status" value="1"/>
</dbReference>
<accession>A0ABT3H348</accession>
<dbReference type="RefSeq" id="WP_264507061.1">
    <property type="nucleotide sequence ID" value="NZ_JAPDFL010000001.1"/>
</dbReference>
<dbReference type="SUPFAM" id="SSF53092">
    <property type="entry name" value="Creatinase/prolidase N-terminal domain"/>
    <property type="match status" value="1"/>
</dbReference>
<reference evidence="8 9" key="1">
    <citation type="submission" date="2022-10" db="EMBL/GenBank/DDBJ databases">
        <title>Pararhodobacter sp. nov., isolated from marine algae.</title>
        <authorList>
            <person name="Choi B.J."/>
            <person name="Kim J.M."/>
            <person name="Lee J.K."/>
            <person name="Choi D.G."/>
            <person name="Jeon C.O."/>
        </authorList>
    </citation>
    <scope>NUCLEOTIDE SEQUENCE [LARGE SCALE GENOMIC DNA]</scope>
    <source>
        <strain evidence="8 9">ZQ420</strain>
    </source>
</reference>
<dbReference type="Proteomes" id="UP001208938">
    <property type="component" value="Unassembled WGS sequence"/>
</dbReference>
<evidence type="ECO:0000256" key="4">
    <source>
        <dbReference type="ARBA" id="ARBA00023049"/>
    </source>
</evidence>
<feature type="domain" description="Creatinase N-terminal" evidence="7">
    <location>
        <begin position="7"/>
        <end position="96"/>
    </location>
</feature>
<feature type="domain" description="Peptidase M24" evidence="6">
    <location>
        <begin position="149"/>
        <end position="347"/>
    </location>
</feature>
<dbReference type="Pfam" id="PF01321">
    <property type="entry name" value="Creatinase_N"/>
    <property type="match status" value="1"/>
</dbReference>
<evidence type="ECO:0000256" key="2">
    <source>
        <dbReference type="ARBA" id="ARBA00022723"/>
    </source>
</evidence>
<dbReference type="Gene3D" id="3.40.350.10">
    <property type="entry name" value="Creatinase/prolidase N-terminal domain"/>
    <property type="match status" value="1"/>
</dbReference>
<evidence type="ECO:0000259" key="6">
    <source>
        <dbReference type="Pfam" id="PF00557"/>
    </source>
</evidence>
<dbReference type="EMBL" id="JAPDFL010000001">
    <property type="protein sequence ID" value="MCW1934250.1"/>
    <property type="molecule type" value="Genomic_DNA"/>
</dbReference>
<evidence type="ECO:0000313" key="8">
    <source>
        <dbReference type="EMBL" id="MCW1934250.1"/>
    </source>
</evidence>
<organism evidence="8 9">
    <name type="scientific">Pararhodobacter zhoushanensis</name>
    <dbReference type="NCBI Taxonomy" id="2479545"/>
    <lineage>
        <taxon>Bacteria</taxon>
        <taxon>Pseudomonadati</taxon>
        <taxon>Pseudomonadota</taxon>
        <taxon>Alphaproteobacteria</taxon>
        <taxon>Rhodobacterales</taxon>
        <taxon>Paracoccaceae</taxon>
        <taxon>Pararhodobacter</taxon>
    </lineage>
</organism>
<dbReference type="Pfam" id="PF00557">
    <property type="entry name" value="Peptidase_M24"/>
    <property type="match status" value="1"/>
</dbReference>
<comment type="similarity">
    <text evidence="5">Belongs to the peptidase M24B family.</text>
</comment>
<keyword evidence="4" id="KW-0482">Metalloprotease</keyword>
<comment type="caution">
    <text evidence="8">The sequence shown here is derived from an EMBL/GenBank/DDBJ whole genome shotgun (WGS) entry which is preliminary data.</text>
</comment>
<dbReference type="InterPro" id="IPR029149">
    <property type="entry name" value="Creatin/AminoP/Spt16_N"/>
</dbReference>
<proteinExistence type="inferred from homology"/>
<dbReference type="Gene3D" id="3.90.230.10">
    <property type="entry name" value="Creatinase/methionine aminopeptidase superfamily"/>
    <property type="match status" value="1"/>
</dbReference>
<keyword evidence="1" id="KW-0645">Protease</keyword>
<evidence type="ECO:0000256" key="3">
    <source>
        <dbReference type="ARBA" id="ARBA00022801"/>
    </source>
</evidence>
<dbReference type="InterPro" id="IPR036005">
    <property type="entry name" value="Creatinase/aminopeptidase-like"/>
</dbReference>
<keyword evidence="9" id="KW-1185">Reference proteome</keyword>
<evidence type="ECO:0000256" key="5">
    <source>
        <dbReference type="RuleBase" id="RU000590"/>
    </source>
</evidence>
<dbReference type="InterPro" id="IPR000994">
    <property type="entry name" value="Pept_M24"/>
</dbReference>
<keyword evidence="2 5" id="KW-0479">Metal-binding</keyword>
<dbReference type="InterPro" id="IPR000587">
    <property type="entry name" value="Creatinase_N"/>
</dbReference>